<evidence type="ECO:0000313" key="2">
    <source>
        <dbReference type="Proteomes" id="UP000008372"/>
    </source>
</evidence>
<name>A0ABQ0ICI0_9ALTE</name>
<evidence type="ECO:0000313" key="1">
    <source>
        <dbReference type="EMBL" id="GAC06947.1"/>
    </source>
</evidence>
<gene>
    <name evidence="1" type="ORF">GAGA_4115</name>
</gene>
<proteinExistence type="predicted"/>
<dbReference type="EMBL" id="BAEK01000074">
    <property type="protein sequence ID" value="GAC06947.1"/>
    <property type="molecule type" value="Genomic_DNA"/>
</dbReference>
<accession>A0ABQ0ICI0</accession>
<dbReference type="Proteomes" id="UP000008372">
    <property type="component" value="Unassembled WGS sequence"/>
</dbReference>
<organism evidence="1 2">
    <name type="scientific">Paraglaciecola agarilytica NO2</name>
    <dbReference type="NCBI Taxonomy" id="1125747"/>
    <lineage>
        <taxon>Bacteria</taxon>
        <taxon>Pseudomonadati</taxon>
        <taxon>Pseudomonadota</taxon>
        <taxon>Gammaproteobacteria</taxon>
        <taxon>Alteromonadales</taxon>
        <taxon>Alteromonadaceae</taxon>
        <taxon>Paraglaciecola</taxon>
    </lineage>
</organism>
<keyword evidence="2" id="KW-1185">Reference proteome</keyword>
<sequence>MKLTDPKYTKSQVLKMTGISSAQFNNWMFRGLVPKHDLGFKLVNLTSAKYSILVIAYCHGLKYHRGQNRKLYISLLKQIFKQLVKDKNFDNQMVIAIDAIGKGKDCAVFESPQTASKRFGSKCAIVPIGKIIKHYLDIPKNEYQVFI</sequence>
<protein>
    <submittedName>
        <fullName evidence="1">Uncharacterized protein</fullName>
    </submittedName>
</protein>
<reference evidence="1 2" key="1">
    <citation type="journal article" date="2014" name="Environ. Microbiol.">
        <title>Comparative genomics of the marine bacterial genus Glaciecola reveals the high degree of genomic diversity and genomic characteristic for cold adaptation.</title>
        <authorList>
            <person name="Qin Q.L."/>
            <person name="Xie B.B."/>
            <person name="Yu Y."/>
            <person name="Shu Y.L."/>
            <person name="Rong J.C."/>
            <person name="Zhang Y.J."/>
            <person name="Zhao D.L."/>
            <person name="Chen X.L."/>
            <person name="Zhang X.Y."/>
            <person name="Chen B."/>
            <person name="Zhou B.C."/>
            <person name="Zhang Y.Z."/>
        </authorList>
    </citation>
    <scope>NUCLEOTIDE SEQUENCE [LARGE SCALE GENOMIC DNA]</scope>
    <source>
        <strain evidence="1 2">NO2</strain>
    </source>
</reference>
<comment type="caution">
    <text evidence="1">The sequence shown here is derived from an EMBL/GenBank/DDBJ whole genome shotgun (WGS) entry which is preliminary data.</text>
</comment>